<gene>
    <name evidence="1" type="ORF">PISMIDRAFT_674756</name>
</gene>
<protein>
    <submittedName>
        <fullName evidence="1">Uncharacterized protein</fullName>
    </submittedName>
</protein>
<reference evidence="1 2" key="1">
    <citation type="submission" date="2014-04" db="EMBL/GenBank/DDBJ databases">
        <authorList>
            <consortium name="DOE Joint Genome Institute"/>
            <person name="Kuo A."/>
            <person name="Kohler A."/>
            <person name="Costa M.D."/>
            <person name="Nagy L.G."/>
            <person name="Floudas D."/>
            <person name="Copeland A."/>
            <person name="Barry K.W."/>
            <person name="Cichocki N."/>
            <person name="Veneault-Fourrey C."/>
            <person name="LaButti K."/>
            <person name="Lindquist E.A."/>
            <person name="Lipzen A."/>
            <person name="Lundell T."/>
            <person name="Morin E."/>
            <person name="Murat C."/>
            <person name="Sun H."/>
            <person name="Tunlid A."/>
            <person name="Henrissat B."/>
            <person name="Grigoriev I.V."/>
            <person name="Hibbett D.S."/>
            <person name="Martin F."/>
            <person name="Nordberg H.P."/>
            <person name="Cantor M.N."/>
            <person name="Hua S.X."/>
        </authorList>
    </citation>
    <scope>NUCLEOTIDE SEQUENCE [LARGE SCALE GENOMIC DNA]</scope>
    <source>
        <strain evidence="1 2">441</strain>
    </source>
</reference>
<dbReference type="EMBL" id="KN833696">
    <property type="protein sequence ID" value="KIK27409.1"/>
    <property type="molecule type" value="Genomic_DNA"/>
</dbReference>
<evidence type="ECO:0000313" key="1">
    <source>
        <dbReference type="EMBL" id="KIK27409.1"/>
    </source>
</evidence>
<dbReference type="Proteomes" id="UP000054018">
    <property type="component" value="Unassembled WGS sequence"/>
</dbReference>
<dbReference type="OrthoDB" id="2602575at2759"/>
<reference evidence="2" key="2">
    <citation type="submission" date="2015-01" db="EMBL/GenBank/DDBJ databases">
        <title>Evolutionary Origins and Diversification of the Mycorrhizal Mutualists.</title>
        <authorList>
            <consortium name="DOE Joint Genome Institute"/>
            <consortium name="Mycorrhizal Genomics Consortium"/>
            <person name="Kohler A."/>
            <person name="Kuo A."/>
            <person name="Nagy L.G."/>
            <person name="Floudas D."/>
            <person name="Copeland A."/>
            <person name="Barry K.W."/>
            <person name="Cichocki N."/>
            <person name="Veneault-Fourrey C."/>
            <person name="LaButti K."/>
            <person name="Lindquist E.A."/>
            <person name="Lipzen A."/>
            <person name="Lundell T."/>
            <person name="Morin E."/>
            <person name="Murat C."/>
            <person name="Riley R."/>
            <person name="Ohm R."/>
            <person name="Sun H."/>
            <person name="Tunlid A."/>
            <person name="Henrissat B."/>
            <person name="Grigoriev I.V."/>
            <person name="Hibbett D.S."/>
            <person name="Martin F."/>
        </authorList>
    </citation>
    <scope>NUCLEOTIDE SEQUENCE [LARGE SCALE GENOMIC DNA]</scope>
    <source>
        <strain evidence="2">441</strain>
    </source>
</reference>
<sequence length="210" mass="24172">MAYISNPNLLLRNPVGPGTSTYYAVASNPPPHPSSWSQEMPEGWSLPDQRQLIRVPRTPMYTVSSQTLPPVTFSTKGWPGVRVRDILNGTLWVDTPYDTPFLRFGWRSTRISLDWPGYARRKHVDLQCARIETCTGPEQQPITRQELAKTICGVLRNFSESKQNQPVAPDYERWSLKHEHIRISDIFLLSIHYYTDQWVPEFYVLKGVVA</sequence>
<keyword evidence="2" id="KW-1185">Reference proteome</keyword>
<proteinExistence type="predicted"/>
<dbReference type="HOGENOM" id="CLU_1355127_0_0_1"/>
<dbReference type="AlphaFoldDB" id="A0A0C9ZNA9"/>
<accession>A0A0C9ZNA9</accession>
<name>A0A0C9ZNA9_9AGAM</name>
<organism evidence="1 2">
    <name type="scientific">Pisolithus microcarpus 441</name>
    <dbReference type="NCBI Taxonomy" id="765257"/>
    <lineage>
        <taxon>Eukaryota</taxon>
        <taxon>Fungi</taxon>
        <taxon>Dikarya</taxon>
        <taxon>Basidiomycota</taxon>
        <taxon>Agaricomycotina</taxon>
        <taxon>Agaricomycetes</taxon>
        <taxon>Agaricomycetidae</taxon>
        <taxon>Boletales</taxon>
        <taxon>Sclerodermatineae</taxon>
        <taxon>Pisolithaceae</taxon>
        <taxon>Pisolithus</taxon>
    </lineage>
</organism>
<evidence type="ECO:0000313" key="2">
    <source>
        <dbReference type="Proteomes" id="UP000054018"/>
    </source>
</evidence>